<evidence type="ECO:0000313" key="1">
    <source>
        <dbReference type="EMBL" id="WMW64400.1"/>
    </source>
</evidence>
<keyword evidence="2" id="KW-1185">Reference proteome</keyword>
<reference evidence="1" key="1">
    <citation type="submission" date="2023-09" db="EMBL/GenBank/DDBJ databases">
        <authorList>
            <consortium name="CW5 consortium"/>
            <person name="Lu C.-W."/>
        </authorList>
    </citation>
    <scope>NUCLEOTIDE SEQUENCE</scope>
    <source>
        <strain evidence="1">KPS</strain>
    </source>
</reference>
<sequence length="109" mass="12525">MSVPISSKLAWVDPDRYMMRFWCPGCQTHHIITVRSDIPAWSWNGDGDYPTFSPSILVRHEAKPDAGEGFEEWRKERVCHCFVRDGRIQFLSDCTHHLAGQTVELPALP</sequence>
<name>A0ABY9QXY9_9BACT</name>
<dbReference type="Proteomes" id="UP001180616">
    <property type="component" value="Chromosome"/>
</dbReference>
<dbReference type="InterPro" id="IPR045384">
    <property type="entry name" value="DUF6527"/>
</dbReference>
<gene>
    <name evidence="1" type="ORF">KPS_002412</name>
</gene>
<accession>A0ABY9QXY9</accession>
<dbReference type="EMBL" id="CP133659">
    <property type="protein sequence ID" value="WMW64400.1"/>
    <property type="molecule type" value="Genomic_DNA"/>
</dbReference>
<organism evidence="1 2">
    <name type="scientific">Nitratidesulfovibrio liaohensis</name>
    <dbReference type="NCBI Taxonomy" id="2604158"/>
    <lineage>
        <taxon>Bacteria</taxon>
        <taxon>Pseudomonadati</taxon>
        <taxon>Thermodesulfobacteriota</taxon>
        <taxon>Desulfovibrionia</taxon>
        <taxon>Desulfovibrionales</taxon>
        <taxon>Desulfovibrionaceae</taxon>
        <taxon>Nitratidesulfovibrio</taxon>
    </lineage>
</organism>
<dbReference type="RefSeq" id="WP_309540493.1">
    <property type="nucleotide sequence ID" value="NZ_CP133659.1"/>
</dbReference>
<evidence type="ECO:0000313" key="2">
    <source>
        <dbReference type="Proteomes" id="UP001180616"/>
    </source>
</evidence>
<dbReference type="Pfam" id="PF20137">
    <property type="entry name" value="BubE"/>
    <property type="match status" value="1"/>
</dbReference>
<evidence type="ECO:0008006" key="3">
    <source>
        <dbReference type="Google" id="ProtNLM"/>
    </source>
</evidence>
<protein>
    <recommendedName>
        <fullName evidence="3">Ammonia monooxygenase</fullName>
    </recommendedName>
</protein>
<proteinExistence type="predicted"/>